<evidence type="ECO:0000256" key="5">
    <source>
        <dbReference type="ARBA" id="ARBA00022679"/>
    </source>
</evidence>
<protein>
    <recommendedName>
        <fullName evidence="3">aspartate transaminase</fullName>
        <ecNumber evidence="3">2.6.1.1</ecNumber>
    </recommendedName>
</protein>
<dbReference type="InterPro" id="IPR050596">
    <property type="entry name" value="AspAT/PAT-like"/>
</dbReference>
<evidence type="ECO:0000256" key="7">
    <source>
        <dbReference type="ARBA" id="ARBA00049185"/>
    </source>
</evidence>
<dbReference type="PANTHER" id="PTHR46383">
    <property type="entry name" value="ASPARTATE AMINOTRANSFERASE"/>
    <property type="match status" value="1"/>
</dbReference>
<dbReference type="NCBIfam" id="NF004770">
    <property type="entry name" value="PRK06108.1"/>
    <property type="match status" value="1"/>
</dbReference>
<evidence type="ECO:0000313" key="10">
    <source>
        <dbReference type="Proteomes" id="UP001555786"/>
    </source>
</evidence>
<keyword evidence="4 9" id="KW-0032">Aminotransferase</keyword>
<dbReference type="InterPro" id="IPR004839">
    <property type="entry name" value="Aminotransferase_I/II_large"/>
</dbReference>
<dbReference type="GO" id="GO:0008483">
    <property type="term" value="F:transaminase activity"/>
    <property type="evidence" value="ECO:0007669"/>
    <property type="project" value="UniProtKB-KW"/>
</dbReference>
<dbReference type="InterPro" id="IPR015421">
    <property type="entry name" value="PyrdxlP-dep_Trfase_major"/>
</dbReference>
<dbReference type="RefSeq" id="WP_367626374.1">
    <property type="nucleotide sequence ID" value="NZ_JBFNQD010000017.1"/>
</dbReference>
<feature type="domain" description="Aminotransferase class I/classII large" evidence="8">
    <location>
        <begin position="83"/>
        <end position="434"/>
    </location>
</feature>
<evidence type="ECO:0000313" key="9">
    <source>
        <dbReference type="EMBL" id="MEW9309770.1"/>
    </source>
</evidence>
<keyword evidence="6" id="KW-0663">Pyridoxal phosphate</keyword>
<evidence type="ECO:0000256" key="4">
    <source>
        <dbReference type="ARBA" id="ARBA00022576"/>
    </source>
</evidence>
<comment type="catalytic activity">
    <reaction evidence="7">
        <text>L-aspartate + 2-oxoglutarate = oxaloacetate + L-glutamate</text>
        <dbReference type="Rhea" id="RHEA:21824"/>
        <dbReference type="ChEBI" id="CHEBI:16452"/>
        <dbReference type="ChEBI" id="CHEBI:16810"/>
        <dbReference type="ChEBI" id="CHEBI:29985"/>
        <dbReference type="ChEBI" id="CHEBI:29991"/>
        <dbReference type="EC" id="2.6.1.1"/>
    </reaction>
</comment>
<comment type="cofactor">
    <cofactor evidence="1">
        <name>pyridoxal 5'-phosphate</name>
        <dbReference type="ChEBI" id="CHEBI:597326"/>
    </cofactor>
</comment>
<dbReference type="CDD" id="cd00609">
    <property type="entry name" value="AAT_like"/>
    <property type="match status" value="1"/>
</dbReference>
<keyword evidence="10" id="KW-1185">Reference proteome</keyword>
<dbReference type="SUPFAM" id="SSF53383">
    <property type="entry name" value="PLP-dependent transferases"/>
    <property type="match status" value="1"/>
</dbReference>
<keyword evidence="5 9" id="KW-0808">Transferase</keyword>
<evidence type="ECO:0000256" key="6">
    <source>
        <dbReference type="ARBA" id="ARBA00022898"/>
    </source>
</evidence>
<dbReference type="PANTHER" id="PTHR46383:SF1">
    <property type="entry name" value="ASPARTATE AMINOTRANSFERASE"/>
    <property type="match status" value="1"/>
</dbReference>
<sequence length="441" mass="48487">MKIERQGRDDRRTAPTKDFEIGPGCLAAPSWAQCAAVSKRCSRRDVMNYRAAEWPASGTPTRISRIELNQICDIADLAREDPNVIKLWIGEGDLPTPAFVREAAVAALAAGHTRYTYSTGVPALREALDRYHKRHFGIDVGAGRFSVTAGGVQAIMQAMQAILSPGDEVVVPVPAWPNLIEIIGILGGKVVPVPYRTVEGGGFKLELDDLFAAVTSKTRAIAINSPSNPTGWIMPREQMLAVRDFARDRGLWIVSDEVYAHFTYGDGLAPSFLQITEPSDRLIVTNTFSKNWCMTGWRIGWLVYPEGMTTIFDNLSQYNTTSVSTFSQHAAIAALDDGDDFIKSLVERSARGREIICSILDKLPNVRVFWPEGTFYFFFAVHGMNSGYDMARRILKEASVGVAPGSAFGPGGESFLRVCFAVDPALIEEGAQRLARFLQDQ</sequence>
<dbReference type="InterPro" id="IPR015424">
    <property type="entry name" value="PyrdxlP-dep_Trfase"/>
</dbReference>
<dbReference type="EC" id="2.6.1.1" evidence="3"/>
<proteinExistence type="inferred from homology"/>
<reference evidence="9 10" key="1">
    <citation type="submission" date="2024-07" db="EMBL/GenBank/DDBJ databases">
        <title>Description of Labrys sedimenti sp. nov., isolated from a diclofenac-degrading enrichment culture.</title>
        <authorList>
            <person name="Tancsics A."/>
            <person name="Csepanyi A."/>
        </authorList>
    </citation>
    <scope>NUCLEOTIDE SEQUENCE [LARGE SCALE GENOMIC DNA]</scope>
    <source>
        <strain evidence="9 10">LMG 23578</strain>
    </source>
</reference>
<accession>A0ABV3PVR8</accession>
<evidence type="ECO:0000256" key="1">
    <source>
        <dbReference type="ARBA" id="ARBA00001933"/>
    </source>
</evidence>
<gene>
    <name evidence="9" type="ORF">ABXS05_29750</name>
</gene>
<comment type="similarity">
    <text evidence="2">Belongs to the class-I pyridoxal-phosphate-dependent aminotransferase family.</text>
</comment>
<evidence type="ECO:0000256" key="2">
    <source>
        <dbReference type="ARBA" id="ARBA00007441"/>
    </source>
</evidence>
<dbReference type="Proteomes" id="UP001555786">
    <property type="component" value="Unassembled WGS sequence"/>
</dbReference>
<dbReference type="Pfam" id="PF00155">
    <property type="entry name" value="Aminotran_1_2"/>
    <property type="match status" value="1"/>
</dbReference>
<organism evidence="9 10">
    <name type="scientific">Labrys neptuniae</name>
    <dbReference type="NCBI Taxonomy" id="376174"/>
    <lineage>
        <taxon>Bacteria</taxon>
        <taxon>Pseudomonadati</taxon>
        <taxon>Pseudomonadota</taxon>
        <taxon>Alphaproteobacteria</taxon>
        <taxon>Hyphomicrobiales</taxon>
        <taxon>Xanthobacteraceae</taxon>
        <taxon>Labrys</taxon>
    </lineage>
</organism>
<dbReference type="Gene3D" id="3.40.640.10">
    <property type="entry name" value="Type I PLP-dependent aspartate aminotransferase-like (Major domain)"/>
    <property type="match status" value="1"/>
</dbReference>
<dbReference type="EMBL" id="JBFNQD010000017">
    <property type="protein sequence ID" value="MEW9309770.1"/>
    <property type="molecule type" value="Genomic_DNA"/>
</dbReference>
<dbReference type="Gene3D" id="3.90.1150.10">
    <property type="entry name" value="Aspartate Aminotransferase, domain 1"/>
    <property type="match status" value="1"/>
</dbReference>
<dbReference type="InterPro" id="IPR015422">
    <property type="entry name" value="PyrdxlP-dep_Trfase_small"/>
</dbReference>
<evidence type="ECO:0000259" key="8">
    <source>
        <dbReference type="Pfam" id="PF00155"/>
    </source>
</evidence>
<evidence type="ECO:0000256" key="3">
    <source>
        <dbReference type="ARBA" id="ARBA00012753"/>
    </source>
</evidence>
<name>A0ABV3PVR8_9HYPH</name>
<comment type="caution">
    <text evidence="9">The sequence shown here is derived from an EMBL/GenBank/DDBJ whole genome shotgun (WGS) entry which is preliminary data.</text>
</comment>